<sequence>METAVAMATAGDPEQGLCRSATWRLVFPWQDSGRHNIAEEAGCIEQDQDGTRMACGEAAGQPGWRFAKQALRD</sequence>
<reference evidence="1 2" key="1">
    <citation type="journal article" date="2018" name="Nat. Ecol. Evol.">
        <title>Shark genomes provide insights into elasmobranch evolution and the origin of vertebrates.</title>
        <authorList>
            <person name="Hara Y"/>
            <person name="Yamaguchi K"/>
            <person name="Onimaru K"/>
            <person name="Kadota M"/>
            <person name="Koyanagi M"/>
            <person name="Keeley SD"/>
            <person name="Tatsumi K"/>
            <person name="Tanaka K"/>
            <person name="Motone F"/>
            <person name="Kageyama Y"/>
            <person name="Nozu R"/>
            <person name="Adachi N"/>
            <person name="Nishimura O"/>
            <person name="Nakagawa R"/>
            <person name="Tanegashima C"/>
            <person name="Kiyatake I"/>
            <person name="Matsumoto R"/>
            <person name="Murakumo K"/>
            <person name="Nishida K"/>
            <person name="Terakita A"/>
            <person name="Kuratani S"/>
            <person name="Sato K"/>
            <person name="Hyodo S Kuraku.S."/>
        </authorList>
    </citation>
    <scope>NUCLEOTIDE SEQUENCE [LARGE SCALE GENOMIC DNA]</scope>
</reference>
<protein>
    <submittedName>
        <fullName evidence="1">Uncharacterized protein</fullName>
    </submittedName>
</protein>
<evidence type="ECO:0000313" key="1">
    <source>
        <dbReference type="EMBL" id="GCC30624.1"/>
    </source>
</evidence>
<comment type="caution">
    <text evidence="1">The sequence shown here is derived from an EMBL/GenBank/DDBJ whole genome shotgun (WGS) entry which is preliminary data.</text>
</comment>
<dbReference type="Proteomes" id="UP000287033">
    <property type="component" value="Unassembled WGS sequence"/>
</dbReference>
<name>A0A401SJM7_CHIPU</name>
<accession>A0A401SJM7</accession>
<keyword evidence="2" id="KW-1185">Reference proteome</keyword>
<dbReference type="EMBL" id="BEZZ01000314">
    <property type="protein sequence ID" value="GCC30624.1"/>
    <property type="molecule type" value="Genomic_DNA"/>
</dbReference>
<evidence type="ECO:0000313" key="2">
    <source>
        <dbReference type="Proteomes" id="UP000287033"/>
    </source>
</evidence>
<organism evidence="1 2">
    <name type="scientific">Chiloscyllium punctatum</name>
    <name type="common">Brownbanded bambooshark</name>
    <name type="synonym">Hemiscyllium punctatum</name>
    <dbReference type="NCBI Taxonomy" id="137246"/>
    <lineage>
        <taxon>Eukaryota</taxon>
        <taxon>Metazoa</taxon>
        <taxon>Chordata</taxon>
        <taxon>Craniata</taxon>
        <taxon>Vertebrata</taxon>
        <taxon>Chondrichthyes</taxon>
        <taxon>Elasmobranchii</taxon>
        <taxon>Galeomorphii</taxon>
        <taxon>Galeoidea</taxon>
        <taxon>Orectolobiformes</taxon>
        <taxon>Hemiscylliidae</taxon>
        <taxon>Chiloscyllium</taxon>
    </lineage>
</organism>
<dbReference type="AlphaFoldDB" id="A0A401SJM7"/>
<gene>
    <name evidence="1" type="ORF">chiPu_0009075</name>
</gene>
<proteinExistence type="predicted"/>